<gene>
    <name evidence="3" type="ORF">Pan189_06180</name>
</gene>
<evidence type="ECO:0000256" key="2">
    <source>
        <dbReference type="SAM" id="Phobius"/>
    </source>
</evidence>
<dbReference type="Proteomes" id="UP000317318">
    <property type="component" value="Chromosome"/>
</dbReference>
<keyword evidence="2" id="KW-0812">Transmembrane</keyword>
<keyword evidence="4" id="KW-1185">Reference proteome</keyword>
<name>A0A517QX74_9PLAN</name>
<evidence type="ECO:0000256" key="1">
    <source>
        <dbReference type="SAM" id="MobiDB-lite"/>
    </source>
</evidence>
<proteinExistence type="predicted"/>
<dbReference type="EMBL" id="CP036268">
    <property type="protein sequence ID" value="QDT36262.1"/>
    <property type="molecule type" value="Genomic_DNA"/>
</dbReference>
<dbReference type="AlphaFoldDB" id="A0A517QX74"/>
<feature type="region of interest" description="Disordered" evidence="1">
    <location>
        <begin position="168"/>
        <end position="187"/>
    </location>
</feature>
<accession>A0A517QX74</accession>
<keyword evidence="2" id="KW-1133">Transmembrane helix</keyword>
<keyword evidence="2" id="KW-0472">Membrane</keyword>
<sequence length="187" mass="21267">MNVRSWIGIGILVAAIAYLATGVITDQVTLKQALYGRNHSDVRLQFLGIEPDDAGSIVKYRIRNDPYEPLVKLKLAFEIKPFPAPRVQSGFGSRYPHPGFDFPLRRAVSFEDLGRGESRTFTLSVKNYRPKHLLGWEAKVASFERRPDRWFWWSWGYTQLEVGPPADRSGVFPQQGMNPAAGRTFLK</sequence>
<protein>
    <submittedName>
        <fullName evidence="3">Uncharacterized protein</fullName>
    </submittedName>
</protein>
<reference evidence="3 4" key="1">
    <citation type="submission" date="2019-02" db="EMBL/GenBank/DDBJ databases">
        <title>Deep-cultivation of Planctomycetes and their phenomic and genomic characterization uncovers novel biology.</title>
        <authorList>
            <person name="Wiegand S."/>
            <person name="Jogler M."/>
            <person name="Boedeker C."/>
            <person name="Pinto D."/>
            <person name="Vollmers J."/>
            <person name="Rivas-Marin E."/>
            <person name="Kohn T."/>
            <person name="Peeters S.H."/>
            <person name="Heuer A."/>
            <person name="Rast P."/>
            <person name="Oberbeckmann S."/>
            <person name="Bunk B."/>
            <person name="Jeske O."/>
            <person name="Meyerdierks A."/>
            <person name="Storesund J.E."/>
            <person name="Kallscheuer N."/>
            <person name="Luecker S."/>
            <person name="Lage O.M."/>
            <person name="Pohl T."/>
            <person name="Merkel B.J."/>
            <person name="Hornburger P."/>
            <person name="Mueller R.-W."/>
            <person name="Bruemmer F."/>
            <person name="Labrenz M."/>
            <person name="Spormann A.M."/>
            <person name="Op den Camp H."/>
            <person name="Overmann J."/>
            <person name="Amann R."/>
            <person name="Jetten M.S.M."/>
            <person name="Mascher T."/>
            <person name="Medema M.H."/>
            <person name="Devos D.P."/>
            <person name="Kaster A.-K."/>
            <person name="Ovreas L."/>
            <person name="Rohde M."/>
            <person name="Galperin M.Y."/>
            <person name="Jogler C."/>
        </authorList>
    </citation>
    <scope>NUCLEOTIDE SEQUENCE [LARGE SCALE GENOMIC DNA]</scope>
    <source>
        <strain evidence="3 4">Pan189</strain>
    </source>
</reference>
<dbReference type="RefSeq" id="WP_145362477.1">
    <property type="nucleotide sequence ID" value="NZ_CP036268.1"/>
</dbReference>
<evidence type="ECO:0000313" key="4">
    <source>
        <dbReference type="Proteomes" id="UP000317318"/>
    </source>
</evidence>
<feature type="transmembrane region" description="Helical" evidence="2">
    <location>
        <begin position="6"/>
        <end position="25"/>
    </location>
</feature>
<organism evidence="3 4">
    <name type="scientific">Stratiformator vulcanicus</name>
    <dbReference type="NCBI Taxonomy" id="2527980"/>
    <lineage>
        <taxon>Bacteria</taxon>
        <taxon>Pseudomonadati</taxon>
        <taxon>Planctomycetota</taxon>
        <taxon>Planctomycetia</taxon>
        <taxon>Planctomycetales</taxon>
        <taxon>Planctomycetaceae</taxon>
        <taxon>Stratiformator</taxon>
    </lineage>
</organism>
<evidence type="ECO:0000313" key="3">
    <source>
        <dbReference type="EMBL" id="QDT36262.1"/>
    </source>
</evidence>
<dbReference type="KEGG" id="svp:Pan189_06180"/>